<name>A0ABW0MXS7_9ACTN</name>
<evidence type="ECO:0000313" key="2">
    <source>
        <dbReference type="Proteomes" id="UP001595956"/>
    </source>
</evidence>
<evidence type="ECO:0000313" key="1">
    <source>
        <dbReference type="EMBL" id="MFC5491858.1"/>
    </source>
</evidence>
<dbReference type="InterPro" id="IPR025101">
    <property type="entry name" value="DUF4012"/>
</dbReference>
<organism evidence="1 2">
    <name type="scientific">Nocardioides caricicola</name>
    <dbReference type="NCBI Taxonomy" id="634770"/>
    <lineage>
        <taxon>Bacteria</taxon>
        <taxon>Bacillati</taxon>
        <taxon>Actinomycetota</taxon>
        <taxon>Actinomycetes</taxon>
        <taxon>Propionibacteriales</taxon>
        <taxon>Nocardioidaceae</taxon>
        <taxon>Nocardioides</taxon>
    </lineage>
</organism>
<comment type="caution">
    <text evidence="1">The sequence shown here is derived from an EMBL/GenBank/DDBJ whole genome shotgun (WGS) entry which is preliminary data.</text>
</comment>
<dbReference type="RefSeq" id="WP_345181372.1">
    <property type="nucleotide sequence ID" value="NZ_BAABFQ010000008.1"/>
</dbReference>
<keyword evidence="2" id="KW-1185">Reference proteome</keyword>
<gene>
    <name evidence="1" type="ORF">ACFPKY_02025</name>
</gene>
<sequence length="578" mass="60905">MTTRRLLWIIPAVLLVAAAGYTAWLVWQVQGELRAAETSASELRSAWRSQDDAARDAAADDLADEAAAARDHTDGLWWGALEHLPLVGDDVSAVAAMSRSLDVIATDAVTPLGETVDRLGTLVADGRIDLDTVESLEDPVGRAHEALVVADDDLAGLDSDGYVGALRTRFDRYADLVHDLRAGLASADTAVGVLPTMAGADGVRSYLLIFQNNAEIRASGGMPGSWALLRADDGRIEMTRQGTAADFPTAARPVAPLSREEVAVYGEELGLYFQDPGWTMDFPRSAELWQAHWDRQFPETAIDGVVAIDPVALSYLLDGTGPVTVGDVTLTSDNAVEELLNTPYLDADPAAQDVFFAAASRSIFDAATGSLASPTAFVEGLNRAADEGRLLVAAFDDAVSEEIAGTRVEGAMAGDDGATPHVDIGLNDLTGSKMSYYLRYSADVAAMRCQSGRQDLAGTLTLSQVITPRDAAELPDSVTGGGRLGTEPGSQYVMVRVYGPYGGTLDQFRLDGRALGDLETVELDGRPVASVDVLLSSRKDAVLTWQGTTGAGQTGPGELALTPSVVPGAKRSTFASAC</sequence>
<dbReference type="EMBL" id="JBHSMD010000001">
    <property type="protein sequence ID" value="MFC5491858.1"/>
    <property type="molecule type" value="Genomic_DNA"/>
</dbReference>
<protein>
    <submittedName>
        <fullName evidence="1">DUF4012 domain-containing protein</fullName>
    </submittedName>
</protein>
<reference evidence="2" key="1">
    <citation type="journal article" date="2019" name="Int. J. Syst. Evol. Microbiol.">
        <title>The Global Catalogue of Microorganisms (GCM) 10K type strain sequencing project: providing services to taxonomists for standard genome sequencing and annotation.</title>
        <authorList>
            <consortium name="The Broad Institute Genomics Platform"/>
            <consortium name="The Broad Institute Genome Sequencing Center for Infectious Disease"/>
            <person name="Wu L."/>
            <person name="Ma J."/>
        </authorList>
    </citation>
    <scope>NUCLEOTIDE SEQUENCE [LARGE SCALE GENOMIC DNA]</scope>
    <source>
        <strain evidence="2">KACC 13778</strain>
    </source>
</reference>
<dbReference type="Proteomes" id="UP001595956">
    <property type="component" value="Unassembled WGS sequence"/>
</dbReference>
<dbReference type="Pfam" id="PF13196">
    <property type="entry name" value="DUF4012"/>
    <property type="match status" value="1"/>
</dbReference>
<proteinExistence type="predicted"/>
<accession>A0ABW0MXS7</accession>